<dbReference type="KEGG" id="ege:EM595_1998"/>
<dbReference type="Proteomes" id="UP000059419">
    <property type="component" value="Chromosome 1"/>
</dbReference>
<proteinExistence type="predicted"/>
<name>A0A0U5L4D9_9GAMM</name>
<dbReference type="EMBL" id="LN907827">
    <property type="protein sequence ID" value="CUU24232.1"/>
    <property type="molecule type" value="Genomic_DNA"/>
</dbReference>
<protein>
    <submittedName>
        <fullName evidence="1">Uncharacterized protein</fullName>
    </submittedName>
</protein>
<organism evidence="1 2">
    <name type="scientific">Duffyella gerundensis</name>
    <dbReference type="NCBI Taxonomy" id="1619313"/>
    <lineage>
        <taxon>Bacteria</taxon>
        <taxon>Pseudomonadati</taxon>
        <taxon>Pseudomonadota</taxon>
        <taxon>Gammaproteobacteria</taxon>
        <taxon>Enterobacterales</taxon>
        <taxon>Erwiniaceae</taxon>
        <taxon>Duffyella</taxon>
    </lineage>
</organism>
<dbReference type="AlphaFoldDB" id="A0A0U5L4D9"/>
<evidence type="ECO:0000313" key="2">
    <source>
        <dbReference type="Proteomes" id="UP000059419"/>
    </source>
</evidence>
<sequence length="39" mass="4681">MAVKRHHHKAAAFAHYLNIMLVRHTNQHEKAYKMMVRLP</sequence>
<evidence type="ECO:0000313" key="1">
    <source>
        <dbReference type="EMBL" id="CUU24232.1"/>
    </source>
</evidence>
<reference evidence="2" key="1">
    <citation type="submission" date="2015-11" db="EMBL/GenBank/DDBJ databases">
        <authorList>
            <person name="Blom J."/>
        </authorList>
    </citation>
    <scope>NUCLEOTIDE SEQUENCE [LARGE SCALE GENOMIC DNA]</scope>
</reference>
<accession>A0A0U5L4D9</accession>
<keyword evidence="2" id="KW-1185">Reference proteome</keyword>
<gene>
    <name evidence="1" type="ORF">EM595_1998</name>
</gene>